<dbReference type="VEuPathDB" id="AmoebaDB:EHI7A_037630"/>
<gene>
    <name evidence="2" type="ORF">CL6EHI_001920</name>
</gene>
<dbReference type="Proteomes" id="UP000078387">
    <property type="component" value="Unassembled WGS sequence"/>
</dbReference>
<dbReference type="Gene3D" id="3.60.40.10">
    <property type="entry name" value="PPM-type phosphatase domain"/>
    <property type="match status" value="1"/>
</dbReference>
<dbReference type="Pfam" id="PF13672">
    <property type="entry name" value="PP2C_2"/>
    <property type="match status" value="1"/>
</dbReference>
<comment type="caution">
    <text evidence="2">The sequence shown here is derived from an EMBL/GenBank/DDBJ whole genome shotgun (WGS) entry which is preliminary data.</text>
</comment>
<sequence length="471" mass="52219">MNAPSIELIQKYFSKNFKKMIEGIKEKKIQLIQGDFTKSFQPTFSYTIRSSDEFAMTTFSTYAVVNNKKDGDPVCDKAGVLRYKNAFISCIADGCGWGEKSSKAAISAVSGCLDYLSLSIKMAKTTTDIARILVESFAHAHYNIIKEKQSPMHIGITTLLVTCTIYVENSKKVIKPFTLLLSVGDCRAFYVKMKSKQAISLCGTNRTKIKEIQNCSGSLGAANEYLPDLKGSVLLLIKSEIGDKILTVTDGFYDNISCMSEFVFPLIDKSATLADFLESLSKLLIDITEPIRKEVVTTRKLIISKGKLDHSTSIIYDIVSQYSLNPINTFYPSIFDSLIPNKKRVSSLPKALELKGPNQTDLTDLLSPPTTCFSSVLPFPFSVPISSPTPSPSICSQIVRLDTSPSNDSLLRKKSPILFLAPTSFKRHSVNQLLHQSHFLQTKNVDVQSFASTPVEHPSSPFARFFLEEVN</sequence>
<dbReference type="SUPFAM" id="SSF81606">
    <property type="entry name" value="PP2C-like"/>
    <property type="match status" value="1"/>
</dbReference>
<dbReference type="EMBL" id="BDEQ01000001">
    <property type="protein sequence ID" value="GAT96714.1"/>
    <property type="molecule type" value="Genomic_DNA"/>
</dbReference>
<dbReference type="InterPro" id="IPR036457">
    <property type="entry name" value="PPM-type-like_dom_sf"/>
</dbReference>
<dbReference type="AlphaFoldDB" id="A0A5K1UH72"/>
<dbReference type="InterPro" id="IPR001932">
    <property type="entry name" value="PPM-type_phosphatase-like_dom"/>
</dbReference>
<evidence type="ECO:0000313" key="3">
    <source>
        <dbReference type="Proteomes" id="UP000078387"/>
    </source>
</evidence>
<dbReference type="VEuPathDB" id="AmoebaDB:EHI_001920"/>
<dbReference type="VEuPathDB" id="AmoebaDB:EHI5A_061550"/>
<protein>
    <recommendedName>
        <fullName evidence="1">PPM-type phosphatase domain-containing protein</fullName>
    </recommendedName>
</protein>
<dbReference type="VEuPathDB" id="AmoebaDB:KM1_076250"/>
<evidence type="ECO:0000313" key="2">
    <source>
        <dbReference type="EMBL" id="GAT96714.1"/>
    </source>
</evidence>
<dbReference type="OMA" id="CRAFYIK"/>
<organism evidence="2 3">
    <name type="scientific">Entamoeba histolytica</name>
    <dbReference type="NCBI Taxonomy" id="5759"/>
    <lineage>
        <taxon>Eukaryota</taxon>
        <taxon>Amoebozoa</taxon>
        <taxon>Evosea</taxon>
        <taxon>Archamoebae</taxon>
        <taxon>Mastigamoebida</taxon>
        <taxon>Entamoebidae</taxon>
        <taxon>Entamoeba</taxon>
    </lineage>
</organism>
<dbReference type="VEuPathDB" id="AmoebaDB:EHI8A_036200"/>
<name>A0A5K1UH72_ENTHI</name>
<proteinExistence type="predicted"/>
<evidence type="ECO:0000259" key="1">
    <source>
        <dbReference type="Pfam" id="PF13672"/>
    </source>
</evidence>
<accession>A0A5K1UH72</accession>
<reference evidence="2 3" key="1">
    <citation type="submission" date="2016-05" db="EMBL/GenBank/DDBJ databases">
        <title>First whole genome sequencing of Entamoeba histolytica HM1:IMSS-clone-6.</title>
        <authorList>
            <person name="Mukherjee Avik.K."/>
            <person name="Izumyama S."/>
            <person name="Nakada-Tsukui K."/>
            <person name="Nozaki T."/>
        </authorList>
    </citation>
    <scope>NUCLEOTIDE SEQUENCE [LARGE SCALE GENOMIC DNA]</scope>
    <source>
        <strain evidence="2 3">HM1:IMSS clone 6</strain>
    </source>
</reference>
<dbReference type="PANTHER" id="PTHR21586:SF0">
    <property type="entry name" value="PP2C-LIKE DOMAIN-CONTAINING PROTEIN CG9801"/>
    <property type="match status" value="1"/>
</dbReference>
<dbReference type="InterPro" id="IPR053287">
    <property type="entry name" value="PP2C-like_domain"/>
</dbReference>
<feature type="domain" description="PPM-type phosphatase" evidence="1">
    <location>
        <begin position="69"/>
        <end position="257"/>
    </location>
</feature>
<dbReference type="PANTHER" id="PTHR21586">
    <property type="entry name" value="TIPA"/>
    <property type="match status" value="1"/>
</dbReference>